<evidence type="ECO:0000256" key="1">
    <source>
        <dbReference type="SAM" id="MobiDB-lite"/>
    </source>
</evidence>
<keyword evidence="2" id="KW-1133">Transmembrane helix</keyword>
<keyword evidence="2" id="KW-0472">Membrane</keyword>
<gene>
    <name evidence="3" type="ORF">ASZ90_002189</name>
</gene>
<evidence type="ECO:0000313" key="3">
    <source>
        <dbReference type="EMBL" id="KUG27935.1"/>
    </source>
</evidence>
<proteinExistence type="predicted"/>
<feature type="transmembrane region" description="Helical" evidence="2">
    <location>
        <begin position="100"/>
        <end position="118"/>
    </location>
</feature>
<protein>
    <submittedName>
        <fullName evidence="3">Uncharacterized protein</fullName>
    </submittedName>
</protein>
<keyword evidence="2" id="KW-0812">Transmembrane</keyword>
<accession>A0A0W8G455</accession>
<reference evidence="3" key="1">
    <citation type="journal article" date="2015" name="Proc. Natl. Acad. Sci. U.S.A.">
        <title>Networks of energetic and metabolic interactions define dynamics in microbial communities.</title>
        <authorList>
            <person name="Embree M."/>
            <person name="Liu J.K."/>
            <person name="Al-Bassam M.M."/>
            <person name="Zengler K."/>
        </authorList>
    </citation>
    <scope>NUCLEOTIDE SEQUENCE</scope>
</reference>
<feature type="transmembrane region" description="Helical" evidence="2">
    <location>
        <begin position="27"/>
        <end position="51"/>
    </location>
</feature>
<dbReference type="EMBL" id="LNQE01000274">
    <property type="protein sequence ID" value="KUG27935.1"/>
    <property type="molecule type" value="Genomic_DNA"/>
</dbReference>
<dbReference type="AlphaFoldDB" id="A0A0W8G455"/>
<feature type="transmembrane region" description="Helical" evidence="2">
    <location>
        <begin position="138"/>
        <end position="156"/>
    </location>
</feature>
<evidence type="ECO:0000256" key="2">
    <source>
        <dbReference type="SAM" id="Phobius"/>
    </source>
</evidence>
<feature type="region of interest" description="Disordered" evidence="1">
    <location>
        <begin position="212"/>
        <end position="233"/>
    </location>
</feature>
<comment type="caution">
    <text evidence="3">The sequence shown here is derived from an EMBL/GenBank/DDBJ whole genome shotgun (WGS) entry which is preliminary data.</text>
</comment>
<sequence length="233" mass="25998">MEYLSHVTRLIDAFFIFFFRIPDDAVAGFYLGCAVLAAVTVFVGDISQALAHRINLSHFRSQTKDMVHLHNLSIKALRRGDKENYTAANKLANDTFGKAFFTRAALFTVSIWPLPFAMGWLDGRFQGVDIPLPLFDKVVGFNAIFLPVYILTRIAYSRIKPRIGFLRRLDPGLAPPAEDEEKPIPWSEVIEEAMPSKKSVRKKTPGVLPAPVLESGIDAPDGLREADPAVTRK</sequence>
<organism evidence="3">
    <name type="scientific">hydrocarbon metagenome</name>
    <dbReference type="NCBI Taxonomy" id="938273"/>
    <lineage>
        <taxon>unclassified sequences</taxon>
        <taxon>metagenomes</taxon>
        <taxon>ecological metagenomes</taxon>
    </lineage>
</organism>
<name>A0A0W8G455_9ZZZZ</name>